<dbReference type="AlphaFoldDB" id="A0A161JJJ6"/>
<dbReference type="KEGG" id="dtx:ATSB10_32650"/>
<reference evidence="2 3" key="1">
    <citation type="submission" date="2016-02" db="EMBL/GenBank/DDBJ databases">
        <title>Complete genome sequencing and analysis of ATSB10, Dyella thiooxydans isolated from rhizosphere soil of sunflower (Helianthus annuus L.).</title>
        <authorList>
            <person name="Lee Y."/>
            <person name="Hwangbo K."/>
            <person name="Chung H."/>
            <person name="Yoo J."/>
            <person name="Kim K.Y."/>
            <person name="Sa T.M."/>
            <person name="Um Y."/>
            <person name="Madhaiyan M."/>
        </authorList>
    </citation>
    <scope>NUCLEOTIDE SEQUENCE [LARGE SCALE GENOMIC DNA]</scope>
    <source>
        <strain evidence="2 3">ATSB10</strain>
    </source>
</reference>
<evidence type="ECO:0000313" key="3">
    <source>
        <dbReference type="Proteomes" id="UP000077255"/>
    </source>
</evidence>
<dbReference type="Proteomes" id="UP000077255">
    <property type="component" value="Chromosome"/>
</dbReference>
<evidence type="ECO:0000313" key="2">
    <source>
        <dbReference type="EMBL" id="AND70719.1"/>
    </source>
</evidence>
<gene>
    <name evidence="2" type="ORF">ATSB10_32650</name>
</gene>
<evidence type="ECO:0000256" key="1">
    <source>
        <dbReference type="SAM" id="MobiDB-lite"/>
    </source>
</evidence>
<dbReference type="STRING" id="445710.ATSB10_32650"/>
<dbReference type="PATRIC" id="fig|445710.3.peg.3266"/>
<keyword evidence="3" id="KW-1185">Reference proteome</keyword>
<dbReference type="EMBL" id="CP014841">
    <property type="protein sequence ID" value="AND70719.1"/>
    <property type="molecule type" value="Genomic_DNA"/>
</dbReference>
<feature type="region of interest" description="Disordered" evidence="1">
    <location>
        <begin position="1"/>
        <end position="30"/>
    </location>
</feature>
<organism evidence="2 3">
    <name type="scientific">Dyella thiooxydans</name>
    <dbReference type="NCBI Taxonomy" id="445710"/>
    <lineage>
        <taxon>Bacteria</taxon>
        <taxon>Pseudomonadati</taxon>
        <taxon>Pseudomonadota</taxon>
        <taxon>Gammaproteobacteria</taxon>
        <taxon>Lysobacterales</taxon>
        <taxon>Rhodanobacteraceae</taxon>
        <taxon>Dyella</taxon>
    </lineage>
</organism>
<protein>
    <submittedName>
        <fullName evidence="2">Uncharacterized protein</fullName>
    </submittedName>
</protein>
<proteinExistence type="predicted"/>
<name>A0A161JJJ6_9GAMM</name>
<accession>A0A161JJJ6</accession>
<sequence>MSAVERSGPPRAPPPENVTSALQAPCHRPDSRRIHRRFMCLRPDHDHRQGAVAPAGVLIPQHPLLQIWLIAGTRAEQAGEAAACLPQVCVRGSCGGDPILQRQRTSAAIRRAAAARARNRPAVGAGAGDGPA</sequence>